<evidence type="ECO:0008006" key="4">
    <source>
        <dbReference type="Google" id="ProtNLM"/>
    </source>
</evidence>
<evidence type="ECO:0000256" key="1">
    <source>
        <dbReference type="SAM" id="SignalP"/>
    </source>
</evidence>
<name>A0ABP9LWN1_9BURK</name>
<dbReference type="EMBL" id="BAABKD010000001">
    <property type="protein sequence ID" value="GAA5084781.1"/>
    <property type="molecule type" value="Genomic_DNA"/>
</dbReference>
<organism evidence="2 3">
    <name type="scientific">Paenalcaligenes hermetiae</name>
    <dbReference type="NCBI Taxonomy" id="1157987"/>
    <lineage>
        <taxon>Bacteria</taxon>
        <taxon>Pseudomonadati</taxon>
        <taxon>Pseudomonadota</taxon>
        <taxon>Betaproteobacteria</taxon>
        <taxon>Burkholderiales</taxon>
        <taxon>Alcaligenaceae</taxon>
        <taxon>Paenalcaligenes</taxon>
    </lineage>
</organism>
<feature type="signal peptide" evidence="1">
    <location>
        <begin position="1"/>
        <end position="22"/>
    </location>
</feature>
<protein>
    <recommendedName>
        <fullName evidence="4">Cytochrome C</fullName>
    </recommendedName>
</protein>
<gene>
    <name evidence="2" type="ORF">GCM10023337_02740</name>
</gene>
<feature type="chain" id="PRO_5046848256" description="Cytochrome C" evidence="1">
    <location>
        <begin position="23"/>
        <end position="171"/>
    </location>
</feature>
<sequence>MKAYLFTALVGALFILSPATQAKRPIPATNAEQLAYFLGNEGAYKDYMLQCAGCHRFDGKGAENRGIPSFVDSIGLFTRLPEGRSYMIRVPGAAQSQINNDELALVLNWIVANYSPEEYQSGHYRPFTAAEVGASRGHRLADVAAERARLEQIMQEKGWQPANYLYGRAGR</sequence>
<dbReference type="SUPFAM" id="SSF46626">
    <property type="entry name" value="Cytochrome c"/>
    <property type="match status" value="1"/>
</dbReference>
<proteinExistence type="predicted"/>
<keyword evidence="1" id="KW-0732">Signal</keyword>
<evidence type="ECO:0000313" key="2">
    <source>
        <dbReference type="EMBL" id="GAA5084781.1"/>
    </source>
</evidence>
<accession>A0ABP9LWN1</accession>
<dbReference type="Gene3D" id="1.10.760.10">
    <property type="entry name" value="Cytochrome c-like domain"/>
    <property type="match status" value="1"/>
</dbReference>
<reference evidence="3" key="1">
    <citation type="journal article" date="2019" name="Int. J. Syst. Evol. Microbiol.">
        <title>The Global Catalogue of Microorganisms (GCM) 10K type strain sequencing project: providing services to taxonomists for standard genome sequencing and annotation.</title>
        <authorList>
            <consortium name="The Broad Institute Genomics Platform"/>
            <consortium name="The Broad Institute Genome Sequencing Center for Infectious Disease"/>
            <person name="Wu L."/>
            <person name="Ma J."/>
        </authorList>
    </citation>
    <scope>NUCLEOTIDE SEQUENCE [LARGE SCALE GENOMIC DNA]</scope>
    <source>
        <strain evidence="3">JCM 18423</strain>
    </source>
</reference>
<dbReference type="Proteomes" id="UP001500227">
    <property type="component" value="Unassembled WGS sequence"/>
</dbReference>
<dbReference type="InterPro" id="IPR036909">
    <property type="entry name" value="Cyt_c-like_dom_sf"/>
</dbReference>
<keyword evidence="3" id="KW-1185">Reference proteome</keyword>
<comment type="caution">
    <text evidence="2">The sequence shown here is derived from an EMBL/GenBank/DDBJ whole genome shotgun (WGS) entry which is preliminary data.</text>
</comment>
<evidence type="ECO:0000313" key="3">
    <source>
        <dbReference type="Proteomes" id="UP001500227"/>
    </source>
</evidence>
<dbReference type="RefSeq" id="WP_345369041.1">
    <property type="nucleotide sequence ID" value="NZ_BAABKD010000001.1"/>
</dbReference>